<reference evidence="15" key="1">
    <citation type="submission" date="2025-08" db="UniProtKB">
        <authorList>
            <consortium name="RefSeq"/>
        </authorList>
    </citation>
    <scope>IDENTIFICATION</scope>
</reference>
<dbReference type="CDD" id="cd00055">
    <property type="entry name" value="EGF_Lam"/>
    <property type="match status" value="1"/>
</dbReference>
<keyword evidence="10" id="KW-0325">Glycoprotein</keyword>
<keyword evidence="2" id="KW-1003">Cell membrane</keyword>
<dbReference type="PANTHER" id="PTHR24052">
    <property type="entry name" value="DELTA-RELATED"/>
    <property type="match status" value="1"/>
</dbReference>
<evidence type="ECO:0000256" key="5">
    <source>
        <dbReference type="ARBA" id="ARBA00022729"/>
    </source>
</evidence>
<keyword evidence="7 12" id="KW-1133">Transmembrane helix</keyword>
<dbReference type="FunFam" id="2.170.300.10:FF:000041">
    <property type="entry name" value="Tyrosine protein kinase receptor tie-1, putative"/>
    <property type="match status" value="1"/>
</dbReference>
<sequence>MFMKIHSFTNTVLSLQTIFDKTVEMSGSRVWQLVLFLIVSSSRVFSADNVCSRMENYTITSMETYTEPVVVNTFTWCLQIPPRCPKTRTEMRQRYRVKTESKTRIIKECCEGYKTISSNNEETSPSGIKCVPVCEKCPSGICTSPNQCHCIPGYEDDNCNTVCPPGTWGLECKEKCNCTESVPCNPVNGHCICPPGLRAEMCNEPCPSGRWGPGCAFLCDCKDSTGECHPETGRCIHDDLDNTVSVENSSYSRNTDEENSVTVNFTIVQLDRETSRIWETAETTTEATTDNPSKTTSPETTNVSTTDEKKIRAQAREDGNSSTAKPVIVWVSVPERRGNLDRDRGKFAMKNSFARHVDDNINLQDIGPPKIDYVKNIHKDVQPAPISMDIALIVIASIVSLGLTSVTVVMVLHMRSKLLEATRISIYEEGKTKNQENSSATKISSIVTGTLPQTPIRLVPLFTPESIAMPSMINNDLTNNYANGAATIGLRISGNLHALLQEDHYDRPSATRIHLQSDFDSNTEHVYDEIPLQSSPLNFRKNT</sequence>
<evidence type="ECO:0000313" key="14">
    <source>
        <dbReference type="Proteomes" id="UP000515180"/>
    </source>
</evidence>
<dbReference type="InterPro" id="IPR052485">
    <property type="entry name" value="MEGF_diff_regulators"/>
</dbReference>
<dbReference type="PROSITE" id="PS51041">
    <property type="entry name" value="EMI"/>
    <property type="match status" value="1"/>
</dbReference>
<keyword evidence="14" id="KW-1185">Reference proteome</keyword>
<evidence type="ECO:0000256" key="8">
    <source>
        <dbReference type="ARBA" id="ARBA00023136"/>
    </source>
</evidence>
<evidence type="ECO:0000256" key="3">
    <source>
        <dbReference type="ARBA" id="ARBA00022536"/>
    </source>
</evidence>
<keyword evidence="8 12" id="KW-0472">Membrane</keyword>
<dbReference type="Proteomes" id="UP000515180">
    <property type="component" value="Unplaced"/>
</dbReference>
<dbReference type="InterPro" id="IPR011489">
    <property type="entry name" value="EMI_domain"/>
</dbReference>
<feature type="region of interest" description="Disordered" evidence="11">
    <location>
        <begin position="281"/>
        <end position="307"/>
    </location>
</feature>
<accession>A0A6P6F9D2</accession>
<feature type="compositionally biased region" description="Low complexity" evidence="11">
    <location>
        <begin position="281"/>
        <end position="305"/>
    </location>
</feature>
<name>A0A6P6F9D2_BOMIM</name>
<keyword evidence="4 12" id="KW-0812">Transmembrane</keyword>
<evidence type="ECO:0000256" key="11">
    <source>
        <dbReference type="SAM" id="MobiDB-lite"/>
    </source>
</evidence>
<comment type="subcellular location">
    <subcellularLocation>
        <location evidence="1">Cell membrane</location>
        <topology evidence="1">Single-pass membrane protein</topology>
    </subcellularLocation>
</comment>
<evidence type="ECO:0000313" key="15">
    <source>
        <dbReference type="RefSeq" id="XP_024222602.1"/>
    </source>
</evidence>
<evidence type="ECO:0000256" key="12">
    <source>
        <dbReference type="SAM" id="Phobius"/>
    </source>
</evidence>
<dbReference type="GO" id="GO:0005886">
    <property type="term" value="C:plasma membrane"/>
    <property type="evidence" value="ECO:0007669"/>
    <property type="project" value="UniProtKB-SubCell"/>
</dbReference>
<keyword evidence="3" id="KW-0245">EGF-like domain</keyword>
<dbReference type="OrthoDB" id="18487at2759"/>
<dbReference type="Pfam" id="PF07546">
    <property type="entry name" value="EMI"/>
    <property type="match status" value="1"/>
</dbReference>
<gene>
    <name evidence="15" type="primary">LOC100747150</name>
</gene>
<protein>
    <submittedName>
        <fullName evidence="15">Uncharacterized protein LOC100747150 isoform X1</fullName>
    </submittedName>
</protein>
<evidence type="ECO:0000256" key="7">
    <source>
        <dbReference type="ARBA" id="ARBA00022989"/>
    </source>
</evidence>
<dbReference type="GO" id="GO:0048513">
    <property type="term" value="P:animal organ development"/>
    <property type="evidence" value="ECO:0007669"/>
    <property type="project" value="UniProtKB-ARBA"/>
</dbReference>
<keyword evidence="6" id="KW-0677">Repeat</keyword>
<keyword evidence="9" id="KW-1015">Disulfide bond</keyword>
<dbReference type="Pfam" id="PF23301">
    <property type="entry name" value="EGF_PEAR1L"/>
    <property type="match status" value="1"/>
</dbReference>
<dbReference type="Gene3D" id="2.170.300.10">
    <property type="entry name" value="Tie2 ligand-binding domain superfamily"/>
    <property type="match status" value="1"/>
</dbReference>
<organism evidence="14 15">
    <name type="scientific">Bombus impatiens</name>
    <name type="common">Bumblebee</name>
    <dbReference type="NCBI Taxonomy" id="132113"/>
    <lineage>
        <taxon>Eukaryota</taxon>
        <taxon>Metazoa</taxon>
        <taxon>Ecdysozoa</taxon>
        <taxon>Arthropoda</taxon>
        <taxon>Hexapoda</taxon>
        <taxon>Insecta</taxon>
        <taxon>Pterygota</taxon>
        <taxon>Neoptera</taxon>
        <taxon>Endopterygota</taxon>
        <taxon>Hymenoptera</taxon>
        <taxon>Apocrita</taxon>
        <taxon>Aculeata</taxon>
        <taxon>Apoidea</taxon>
        <taxon>Anthophila</taxon>
        <taxon>Apidae</taxon>
        <taxon>Bombus</taxon>
        <taxon>Pyrobombus</taxon>
    </lineage>
</organism>
<evidence type="ECO:0000259" key="13">
    <source>
        <dbReference type="PROSITE" id="PS51041"/>
    </source>
</evidence>
<evidence type="ECO:0000256" key="2">
    <source>
        <dbReference type="ARBA" id="ARBA00022475"/>
    </source>
</evidence>
<dbReference type="InterPro" id="IPR057138">
    <property type="entry name" value="EGF_PEAR1L-like"/>
</dbReference>
<dbReference type="GO" id="GO:0048731">
    <property type="term" value="P:system development"/>
    <property type="evidence" value="ECO:0007669"/>
    <property type="project" value="UniProtKB-ARBA"/>
</dbReference>
<evidence type="ECO:0000256" key="6">
    <source>
        <dbReference type="ARBA" id="ARBA00022737"/>
    </source>
</evidence>
<evidence type="ECO:0000256" key="9">
    <source>
        <dbReference type="ARBA" id="ARBA00023157"/>
    </source>
</evidence>
<evidence type="ECO:0000256" key="4">
    <source>
        <dbReference type="ARBA" id="ARBA00022692"/>
    </source>
</evidence>
<dbReference type="RefSeq" id="XP_024222602.1">
    <property type="nucleotide sequence ID" value="XM_024366834.2"/>
</dbReference>
<dbReference type="PANTHER" id="PTHR24052:SF8">
    <property type="entry name" value="NIMROD A, ISOFORM E"/>
    <property type="match status" value="1"/>
</dbReference>
<keyword evidence="5" id="KW-0732">Signal</keyword>
<feature type="domain" description="EMI" evidence="13">
    <location>
        <begin position="47"/>
        <end position="122"/>
    </location>
</feature>
<evidence type="ECO:0000256" key="10">
    <source>
        <dbReference type="ARBA" id="ARBA00023180"/>
    </source>
</evidence>
<dbReference type="AlphaFoldDB" id="A0A6P6F9D2"/>
<dbReference type="InterPro" id="IPR002049">
    <property type="entry name" value="LE_dom"/>
</dbReference>
<dbReference type="GeneID" id="100747150"/>
<proteinExistence type="predicted"/>
<evidence type="ECO:0000256" key="1">
    <source>
        <dbReference type="ARBA" id="ARBA00004162"/>
    </source>
</evidence>
<feature type="transmembrane region" description="Helical" evidence="12">
    <location>
        <begin position="390"/>
        <end position="413"/>
    </location>
</feature>